<dbReference type="EMBL" id="KN818280">
    <property type="protein sequence ID" value="KIL61779.1"/>
    <property type="molecule type" value="Genomic_DNA"/>
</dbReference>
<dbReference type="HOGENOM" id="CLU_1969994_0_0_1"/>
<feature type="region of interest" description="Disordered" evidence="1">
    <location>
        <begin position="1"/>
        <end position="32"/>
    </location>
</feature>
<proteinExistence type="predicted"/>
<accession>A0A0C2T5C9</accession>
<evidence type="ECO:0000313" key="3">
    <source>
        <dbReference type="Proteomes" id="UP000054549"/>
    </source>
</evidence>
<reference evidence="2 3" key="1">
    <citation type="submission" date="2014-04" db="EMBL/GenBank/DDBJ databases">
        <title>Evolutionary Origins and Diversification of the Mycorrhizal Mutualists.</title>
        <authorList>
            <consortium name="DOE Joint Genome Institute"/>
            <consortium name="Mycorrhizal Genomics Consortium"/>
            <person name="Kohler A."/>
            <person name="Kuo A."/>
            <person name="Nagy L.G."/>
            <person name="Floudas D."/>
            <person name="Copeland A."/>
            <person name="Barry K.W."/>
            <person name="Cichocki N."/>
            <person name="Veneault-Fourrey C."/>
            <person name="LaButti K."/>
            <person name="Lindquist E.A."/>
            <person name="Lipzen A."/>
            <person name="Lundell T."/>
            <person name="Morin E."/>
            <person name="Murat C."/>
            <person name="Riley R."/>
            <person name="Ohm R."/>
            <person name="Sun H."/>
            <person name="Tunlid A."/>
            <person name="Henrissat B."/>
            <person name="Grigoriev I.V."/>
            <person name="Hibbett D.S."/>
            <person name="Martin F."/>
        </authorList>
    </citation>
    <scope>NUCLEOTIDE SEQUENCE [LARGE SCALE GENOMIC DNA]</scope>
    <source>
        <strain evidence="2 3">Koide BX008</strain>
    </source>
</reference>
<dbReference type="AlphaFoldDB" id="A0A0C2T5C9"/>
<evidence type="ECO:0000256" key="1">
    <source>
        <dbReference type="SAM" id="MobiDB-lite"/>
    </source>
</evidence>
<organism evidence="2 3">
    <name type="scientific">Amanita muscaria (strain Koide BX008)</name>
    <dbReference type="NCBI Taxonomy" id="946122"/>
    <lineage>
        <taxon>Eukaryota</taxon>
        <taxon>Fungi</taxon>
        <taxon>Dikarya</taxon>
        <taxon>Basidiomycota</taxon>
        <taxon>Agaricomycotina</taxon>
        <taxon>Agaricomycetes</taxon>
        <taxon>Agaricomycetidae</taxon>
        <taxon>Agaricales</taxon>
        <taxon>Pluteineae</taxon>
        <taxon>Amanitaceae</taxon>
        <taxon>Amanita</taxon>
    </lineage>
</organism>
<evidence type="ECO:0000313" key="2">
    <source>
        <dbReference type="EMBL" id="KIL61779.1"/>
    </source>
</evidence>
<gene>
    <name evidence="2" type="ORF">M378DRAFT_13336</name>
</gene>
<name>A0A0C2T5C9_AMAMK</name>
<sequence length="127" mass="14240">MTHSPRGGRLADAEGEREDEDDMEIDNSTAEDNDIDPSCYVLDIDIRGIENKIWLKRHLLVLNWQYLHELARVFGAGTLYEGAQPTSFHAQCYKTVIWTLVDSVDAPSGPPIRLITHGSQTFLGDVV</sequence>
<dbReference type="Proteomes" id="UP000054549">
    <property type="component" value="Unassembled WGS sequence"/>
</dbReference>
<dbReference type="InParanoid" id="A0A0C2T5C9"/>
<protein>
    <submittedName>
        <fullName evidence="2">Uncharacterized protein</fullName>
    </submittedName>
</protein>
<feature type="compositionally biased region" description="Acidic residues" evidence="1">
    <location>
        <begin position="15"/>
        <end position="32"/>
    </location>
</feature>
<keyword evidence="3" id="KW-1185">Reference proteome</keyword>